<protein>
    <submittedName>
        <fullName evidence="4">FAD-dependent monooxygenase</fullName>
    </submittedName>
</protein>
<dbReference type="AlphaFoldDB" id="A0A7D4CEN7"/>
<accession>A0A7D4CEN7</accession>
<evidence type="ECO:0000256" key="2">
    <source>
        <dbReference type="ARBA" id="ARBA00023033"/>
    </source>
</evidence>
<keyword evidence="1" id="KW-0560">Oxidoreductase</keyword>
<sequence>MRNTYDIGIAGCGPAGLAAALLLQRDGHRVTLYERFETPRPLGSGLMLQPSGVAVLDRLGLAETVAQRGARIDALLGIEEHGRIALDAPYAKLGVANAFGVGIHRASLFSVLYDATLAQGIEIRTGHEVVTSRSNEHGRCLVFSDDTQSDTHDLIVDASGWASRIEEGEQRGLLPFGALWASIPVTTDDPHARNLLEQRYRRASQMVGVLPIGSRAEGSSQEVAFFWSLRRDDHAQWRKRPLGDWKDEVRRLWPQVEFLLDRLSSHDDLTFARYAHRTARKAHGDRLVRIGDAWHSASPQLGQGANMALLDAWALATGLREGRSVAEGIRLTTRWRREHVALYQFVTAAFTPMFQSDLALWPWLRDRMMAPLSRLGPVARIQAQLMSGLFGWPLQSLGLDLPDYSAIASSMAARASSPAQSNSPVTRQTSCPAAS</sequence>
<dbReference type="EMBL" id="CP053921">
    <property type="protein sequence ID" value="QKG72609.1"/>
    <property type="molecule type" value="Genomic_DNA"/>
</dbReference>
<evidence type="ECO:0000313" key="4">
    <source>
        <dbReference type="EMBL" id="QKG72609.1"/>
    </source>
</evidence>
<reference evidence="4 5" key="1">
    <citation type="submission" date="2020-05" db="EMBL/GenBank/DDBJ databases">
        <title>Erythrobacter mangrovi sp. nov., isolated from rhizosphere soil of mangrove plant (Kandelia candel).</title>
        <authorList>
            <person name="Ye Y.H."/>
        </authorList>
    </citation>
    <scope>NUCLEOTIDE SEQUENCE [LARGE SCALE GENOMIC DNA]</scope>
    <source>
        <strain evidence="4 5">EB310</strain>
    </source>
</reference>
<dbReference type="GO" id="GO:0004497">
    <property type="term" value="F:monooxygenase activity"/>
    <property type="evidence" value="ECO:0007669"/>
    <property type="project" value="UniProtKB-KW"/>
</dbReference>
<proteinExistence type="predicted"/>
<evidence type="ECO:0000256" key="1">
    <source>
        <dbReference type="ARBA" id="ARBA00023002"/>
    </source>
</evidence>
<dbReference type="GO" id="GO:0071949">
    <property type="term" value="F:FAD binding"/>
    <property type="evidence" value="ECO:0007669"/>
    <property type="project" value="InterPro"/>
</dbReference>
<dbReference type="PRINTS" id="PR00420">
    <property type="entry name" value="RNGMNOXGNASE"/>
</dbReference>
<dbReference type="KEGG" id="emv:HQR01_01090"/>
<feature type="domain" description="FAD-binding" evidence="3">
    <location>
        <begin position="5"/>
        <end position="320"/>
    </location>
</feature>
<name>A0A7D4CEN7_9SPHN</name>
<dbReference type="InterPro" id="IPR002938">
    <property type="entry name" value="FAD-bd"/>
</dbReference>
<dbReference type="PANTHER" id="PTHR13789:SF309">
    <property type="entry name" value="PUTATIVE (AFU_ORTHOLOGUE AFUA_6G14510)-RELATED"/>
    <property type="match status" value="1"/>
</dbReference>
<keyword evidence="2 4" id="KW-0503">Monooxygenase</keyword>
<dbReference type="Gene3D" id="3.50.50.60">
    <property type="entry name" value="FAD/NAD(P)-binding domain"/>
    <property type="match status" value="1"/>
</dbReference>
<dbReference type="InterPro" id="IPR036188">
    <property type="entry name" value="FAD/NAD-bd_sf"/>
</dbReference>
<evidence type="ECO:0000259" key="3">
    <source>
        <dbReference type="Pfam" id="PF01494"/>
    </source>
</evidence>
<dbReference type="SUPFAM" id="SSF51905">
    <property type="entry name" value="FAD/NAD(P)-binding domain"/>
    <property type="match status" value="1"/>
</dbReference>
<keyword evidence="5" id="KW-1185">Reference proteome</keyword>
<gene>
    <name evidence="4" type="ORF">HQR01_01090</name>
</gene>
<organism evidence="4 5">
    <name type="scientific">Erythrobacter mangrovi</name>
    <dbReference type="NCBI Taxonomy" id="2739433"/>
    <lineage>
        <taxon>Bacteria</taxon>
        <taxon>Pseudomonadati</taxon>
        <taxon>Pseudomonadota</taxon>
        <taxon>Alphaproteobacteria</taxon>
        <taxon>Sphingomonadales</taxon>
        <taxon>Erythrobacteraceae</taxon>
        <taxon>Erythrobacter/Porphyrobacter group</taxon>
        <taxon>Erythrobacter</taxon>
    </lineage>
</organism>
<dbReference type="InterPro" id="IPR050493">
    <property type="entry name" value="FAD-dep_Monooxygenase_BioMet"/>
</dbReference>
<evidence type="ECO:0000313" key="5">
    <source>
        <dbReference type="Proteomes" id="UP000504693"/>
    </source>
</evidence>
<dbReference type="Pfam" id="PF01494">
    <property type="entry name" value="FAD_binding_3"/>
    <property type="match status" value="1"/>
</dbReference>
<dbReference type="PANTHER" id="PTHR13789">
    <property type="entry name" value="MONOOXYGENASE"/>
    <property type="match status" value="1"/>
</dbReference>
<dbReference type="Proteomes" id="UP000504693">
    <property type="component" value="Chromosome"/>
</dbReference>